<feature type="region of interest" description="Disordered" evidence="1">
    <location>
        <begin position="56"/>
        <end position="84"/>
    </location>
</feature>
<dbReference type="AlphaFoldDB" id="A0A218XI85"/>
<feature type="chain" id="PRO_5012442823" description="Secreted protein" evidence="2">
    <location>
        <begin position="23"/>
        <end position="118"/>
    </location>
</feature>
<protein>
    <recommendedName>
        <fullName evidence="5">Secreted protein</fullName>
    </recommendedName>
</protein>
<reference evidence="4" key="1">
    <citation type="journal article" date="2017" name="Plant J.">
        <title>The pomegranate (Punica granatum L.) genome and the genomics of punicalagin biosynthesis.</title>
        <authorList>
            <person name="Qin G."/>
            <person name="Xu C."/>
            <person name="Ming R."/>
            <person name="Tang H."/>
            <person name="Guyot R."/>
            <person name="Kramer E.M."/>
            <person name="Hu Y."/>
            <person name="Yi X."/>
            <person name="Qi Y."/>
            <person name="Xu X."/>
            <person name="Gao Z."/>
            <person name="Pan H."/>
            <person name="Jian J."/>
            <person name="Tian Y."/>
            <person name="Yue Z."/>
            <person name="Xu Y."/>
        </authorList>
    </citation>
    <scope>NUCLEOTIDE SEQUENCE [LARGE SCALE GENOMIC DNA]</scope>
    <source>
        <strain evidence="4">cv. Dabenzi</strain>
    </source>
</reference>
<name>A0A218XI85_PUNGR</name>
<evidence type="ECO:0000313" key="4">
    <source>
        <dbReference type="Proteomes" id="UP000197138"/>
    </source>
</evidence>
<organism evidence="3 4">
    <name type="scientific">Punica granatum</name>
    <name type="common">Pomegranate</name>
    <dbReference type="NCBI Taxonomy" id="22663"/>
    <lineage>
        <taxon>Eukaryota</taxon>
        <taxon>Viridiplantae</taxon>
        <taxon>Streptophyta</taxon>
        <taxon>Embryophyta</taxon>
        <taxon>Tracheophyta</taxon>
        <taxon>Spermatophyta</taxon>
        <taxon>Magnoliopsida</taxon>
        <taxon>eudicotyledons</taxon>
        <taxon>Gunneridae</taxon>
        <taxon>Pentapetalae</taxon>
        <taxon>rosids</taxon>
        <taxon>malvids</taxon>
        <taxon>Myrtales</taxon>
        <taxon>Lythraceae</taxon>
        <taxon>Punica</taxon>
    </lineage>
</organism>
<evidence type="ECO:0000313" key="3">
    <source>
        <dbReference type="EMBL" id="OWM84647.1"/>
    </source>
</evidence>
<evidence type="ECO:0000256" key="2">
    <source>
        <dbReference type="SAM" id="SignalP"/>
    </source>
</evidence>
<dbReference type="EMBL" id="MTKT01001287">
    <property type="protein sequence ID" value="OWM84647.1"/>
    <property type="molecule type" value="Genomic_DNA"/>
</dbReference>
<comment type="caution">
    <text evidence="3">The sequence shown here is derived from an EMBL/GenBank/DDBJ whole genome shotgun (WGS) entry which is preliminary data.</text>
</comment>
<sequence length="118" mass="12606">MPQASATFLALGLVQYILRVGSLRYPQRQGCCSFSFVQHSVVGAAGDVIAGKHGASSDAMHVTAPPTSLDASSSSAASSGTARKAVEDDFSFICILVSKRERDNWEKANWQREVSTNL</sequence>
<accession>A0A218XI85</accession>
<dbReference type="Proteomes" id="UP000197138">
    <property type="component" value="Unassembled WGS sequence"/>
</dbReference>
<proteinExistence type="predicted"/>
<gene>
    <name evidence="3" type="ORF">CDL15_Pgr027434</name>
</gene>
<evidence type="ECO:0000256" key="1">
    <source>
        <dbReference type="SAM" id="MobiDB-lite"/>
    </source>
</evidence>
<feature type="signal peptide" evidence="2">
    <location>
        <begin position="1"/>
        <end position="22"/>
    </location>
</feature>
<keyword evidence="2" id="KW-0732">Signal</keyword>
<evidence type="ECO:0008006" key="5">
    <source>
        <dbReference type="Google" id="ProtNLM"/>
    </source>
</evidence>